<sequence length="1279" mass="141884">MWTQLLLGILTLSPAIAEKYLPNYLVTVPAQLNFPSTQKVCLDLRPGSHDVKFTITLETKNKTQKLLETSESKKRLLQCISFPVPPPAGGTEEVATVWVSATGSNISLEEKKKVLIQRQGNGVFIQTDKPIYNPGQEVHFRIVTLNSSFVPVSDKYSMAELQDPNRNRIAQWLEVVPEQGIVDLSFHLAPEATLGTYTVEVAGGATFGIFSVEEYVLPKFKVDVIEPKQLSTVEESFLVTICCRYTYGKSMLGAVQVSVCQKAYTYHFPEAEWEQLPDKCRNLSGQTDKAGCFSASVDMSTFNLTGYMYSHTINIVATVVEEGTGVEASTTQDINISSQVGSITFEDTKNFYYPSFPFSGKIRVRGHDGSLLKNHSVFLVIYGINGTINQTLTTDNDGLAPFELDTVNWNGGDISLEGRFQMEDSVHYPEQRPHYYQNGYLHLQSFYSTTWSFLDIHPLHGILVCGQPQEVLVDYYIDPEDANPDQEVIFSYYLIGKGHLEMAGQKHLNFEKEGTKGSFSLSLTFTSRLAPDPSLVIYAIFPSGGIIADKIQFSVEMCFDNQLYFSLPRVSLGFSPPQQLPGADVEVQLQADPGSPCAARAVGESVLLLRLETELSNDSVYRMFSFWYGHYPYQVAEYDECPMSGSWDAPQPLSIMWRPWFSEGMDLFHSFQGMGLKILSNAKIKKPVDCSQQSLKYSFAMSGGKLPESFESSSSSSLQSENSQVCQYFPETWLWDLFPIGDSGREAVHVTVPDTITEWKAMTFCTSQSRGFGLSPTVGLTAFKPFFVELTLPYSVVHGESFRLTATIFSYLKDCIRVQTNLGTSDKYQVESWTDSWGSSCLCADEAKNYHWNITATKLGHVNFTITTKILDSNELCKGQKGFVPAKGQSDTLIKPVLVKPEGVLVEKTYSSLLCPKGQVALESISLELPVDVVPDSSKAYVMVLGDIMGKALQNLDNLVQMPNGCGEQNMVLFAPIMQYLEKARLLTEEIRSRAVGFLKLGYQKELMHKHSDGSYSAFGEQDGDGNTWLTAFVTKCFGQAQEFIFIDDSNIQDALKWMAVNQLPSGCYANVGRLIHTAMKGGVGDELSLMAYLTAALLEMGKTTHDPMVSQGLQCLRGSVSSTTSLYTQALLAYTFSLAGEMDIRNTLLEKLDQQAIISGESIHWSPKPAPSVDARPWSQPEAVDVELTAYVLLAQLSTASLIQKEIAKATAIVAWLAKQRNAYGGFSSTQLSKKTQTYTFTISQSVLVTNLKPATITVYDYYLPDEQATIQYSDPCE</sequence>
<dbReference type="SMART" id="SM01359">
    <property type="entry name" value="A2M_N_2"/>
    <property type="match status" value="1"/>
</dbReference>
<dbReference type="InterPro" id="IPR013783">
    <property type="entry name" value="Ig-like_fold"/>
</dbReference>
<reference evidence="15" key="1">
    <citation type="submission" date="2025-08" db="UniProtKB">
        <authorList>
            <consortium name="RefSeq"/>
        </authorList>
    </citation>
    <scope>IDENTIFICATION</scope>
    <source>
        <tissue evidence="15">Blood</tissue>
    </source>
</reference>
<evidence type="ECO:0000256" key="6">
    <source>
        <dbReference type="ARBA" id="ARBA00022900"/>
    </source>
</evidence>
<dbReference type="Gene3D" id="1.50.10.20">
    <property type="match status" value="1"/>
</dbReference>
<dbReference type="SMART" id="SM01419">
    <property type="entry name" value="Thiol-ester_cl"/>
    <property type="match status" value="1"/>
</dbReference>
<dbReference type="InterPro" id="IPR011625">
    <property type="entry name" value="A2M_N_BRD"/>
</dbReference>
<dbReference type="Pfam" id="PF01835">
    <property type="entry name" value="MG2"/>
    <property type="match status" value="1"/>
</dbReference>
<keyword evidence="7" id="KW-0882">Thioester bond</keyword>
<dbReference type="FunFam" id="1.50.10.20:FF:000001">
    <property type="entry name" value="CD109 isoform 1"/>
    <property type="match status" value="1"/>
</dbReference>
<dbReference type="InterPro" id="IPR041555">
    <property type="entry name" value="MG3"/>
</dbReference>
<feature type="domain" description="Alpha-macroglobulin receptor-binding" evidence="13">
    <location>
        <begin position="1211"/>
        <end position="1274"/>
    </location>
</feature>
<name>A0A2Y9H8D0_NEOSC</name>
<comment type="subcellular location">
    <subcellularLocation>
        <location evidence="1">Secreted</location>
    </subcellularLocation>
</comment>
<dbReference type="InterPro" id="IPR040839">
    <property type="entry name" value="MG4"/>
</dbReference>
<dbReference type="InParanoid" id="A0A2Y9H8D0"/>
<dbReference type="InterPro" id="IPR047565">
    <property type="entry name" value="Alpha-macroglob_thiol-ester_cl"/>
</dbReference>
<evidence type="ECO:0000259" key="11">
    <source>
        <dbReference type="SMART" id="SM01359"/>
    </source>
</evidence>
<dbReference type="Pfam" id="PF07703">
    <property type="entry name" value="A2M_BRD"/>
    <property type="match status" value="1"/>
</dbReference>
<dbReference type="PROSITE" id="PS00477">
    <property type="entry name" value="ALPHA_2_MACROGLOBULIN"/>
    <property type="match status" value="1"/>
</dbReference>
<evidence type="ECO:0000313" key="15">
    <source>
        <dbReference type="RefSeq" id="XP_021546105.1"/>
    </source>
</evidence>
<feature type="signal peptide" evidence="10">
    <location>
        <begin position="1"/>
        <end position="17"/>
    </location>
</feature>
<dbReference type="Proteomes" id="UP000248481">
    <property type="component" value="Chromosome 5"/>
</dbReference>
<dbReference type="AlphaFoldDB" id="A0A2Y9H8D0"/>
<dbReference type="Gene3D" id="2.60.40.690">
    <property type="entry name" value="Alpha-macroglobulin, receptor-binding domain"/>
    <property type="match status" value="1"/>
</dbReference>
<dbReference type="GeneID" id="110580767"/>
<dbReference type="InterPro" id="IPR011626">
    <property type="entry name" value="Alpha-macroglobulin_TED"/>
</dbReference>
<gene>
    <name evidence="15" type="primary">A2ML1</name>
</gene>
<keyword evidence="5 10" id="KW-0732">Signal</keyword>
<evidence type="ECO:0000256" key="1">
    <source>
        <dbReference type="ARBA" id="ARBA00004613"/>
    </source>
</evidence>
<dbReference type="SUPFAM" id="SSF48239">
    <property type="entry name" value="Terpenoid cyclases/Protein prenyltransferases"/>
    <property type="match status" value="1"/>
</dbReference>
<evidence type="ECO:0000256" key="10">
    <source>
        <dbReference type="SAM" id="SignalP"/>
    </source>
</evidence>
<feature type="domain" description="Alpha-2-macroglobulin" evidence="12">
    <location>
        <begin position="732"/>
        <end position="822"/>
    </location>
</feature>
<keyword evidence="4" id="KW-0646">Protease inhibitor</keyword>
<evidence type="ECO:0000313" key="14">
    <source>
        <dbReference type="Proteomes" id="UP000248481"/>
    </source>
</evidence>
<dbReference type="Pfam" id="PF17789">
    <property type="entry name" value="MG4"/>
    <property type="match status" value="1"/>
</dbReference>
<evidence type="ECO:0000256" key="7">
    <source>
        <dbReference type="ARBA" id="ARBA00022966"/>
    </source>
</evidence>
<keyword evidence="8" id="KW-1015">Disulfide bond</keyword>
<feature type="chain" id="PRO_5015932744" evidence="10">
    <location>
        <begin position="18"/>
        <end position="1279"/>
    </location>
</feature>
<evidence type="ECO:0000256" key="9">
    <source>
        <dbReference type="ARBA" id="ARBA00023180"/>
    </source>
</evidence>
<evidence type="ECO:0000256" key="5">
    <source>
        <dbReference type="ARBA" id="ARBA00022729"/>
    </source>
</evidence>
<organism evidence="14 15">
    <name type="scientific">Neomonachus schauinslandi</name>
    <name type="common">Hawaiian monk seal</name>
    <name type="synonym">Monachus schauinslandi</name>
    <dbReference type="NCBI Taxonomy" id="29088"/>
    <lineage>
        <taxon>Eukaryota</taxon>
        <taxon>Metazoa</taxon>
        <taxon>Chordata</taxon>
        <taxon>Craniata</taxon>
        <taxon>Vertebrata</taxon>
        <taxon>Euteleostomi</taxon>
        <taxon>Mammalia</taxon>
        <taxon>Eutheria</taxon>
        <taxon>Laurasiatheria</taxon>
        <taxon>Carnivora</taxon>
        <taxon>Caniformia</taxon>
        <taxon>Pinnipedia</taxon>
        <taxon>Phocidae</taxon>
        <taxon>Monachinae</taxon>
        <taxon>Monachini</taxon>
        <taxon>Neomonachus</taxon>
    </lineage>
</organism>
<keyword evidence="9" id="KW-0325">Glycoprotein</keyword>
<evidence type="ECO:0000259" key="13">
    <source>
        <dbReference type="SMART" id="SM01361"/>
    </source>
</evidence>
<dbReference type="SUPFAM" id="SSF49410">
    <property type="entry name" value="Alpha-macroglobulin receptor domain"/>
    <property type="match status" value="1"/>
</dbReference>
<dbReference type="InterPro" id="IPR050473">
    <property type="entry name" value="A2M/Complement_sys"/>
</dbReference>
<dbReference type="SUPFAM" id="SSF81296">
    <property type="entry name" value="E set domains"/>
    <property type="match status" value="1"/>
</dbReference>
<evidence type="ECO:0000256" key="2">
    <source>
        <dbReference type="ARBA" id="ARBA00010952"/>
    </source>
</evidence>
<keyword evidence="6" id="KW-0722">Serine protease inhibitor</keyword>
<dbReference type="InterPro" id="IPR019742">
    <property type="entry name" value="MacrogloblnA2_CS"/>
</dbReference>
<dbReference type="STRING" id="29088.A0A2Y9H8D0"/>
<dbReference type="GO" id="GO:0004867">
    <property type="term" value="F:serine-type endopeptidase inhibitor activity"/>
    <property type="evidence" value="ECO:0007669"/>
    <property type="project" value="UniProtKB-KW"/>
</dbReference>
<dbReference type="InterPro" id="IPR008930">
    <property type="entry name" value="Terpenoid_cyclase/PrenylTrfase"/>
</dbReference>
<keyword evidence="3" id="KW-0964">Secreted</keyword>
<dbReference type="SMART" id="SM01360">
    <property type="entry name" value="A2M"/>
    <property type="match status" value="1"/>
</dbReference>
<dbReference type="InterPro" id="IPR014756">
    <property type="entry name" value="Ig_E-set"/>
</dbReference>
<dbReference type="InterPro" id="IPR001599">
    <property type="entry name" value="Macroglobln_a2"/>
</dbReference>
<dbReference type="PANTHER" id="PTHR11412:SF182">
    <property type="entry name" value="ALPHA-2-MACROGLOBULIN-LIKE PROTEIN 1"/>
    <property type="match status" value="1"/>
</dbReference>
<dbReference type="Gene3D" id="2.60.40.1940">
    <property type="match status" value="1"/>
</dbReference>
<dbReference type="Gene3D" id="2.60.40.10">
    <property type="entry name" value="Immunoglobulins"/>
    <property type="match status" value="2"/>
</dbReference>
<dbReference type="SMART" id="SM01361">
    <property type="entry name" value="A2M_recep"/>
    <property type="match status" value="1"/>
</dbReference>
<evidence type="ECO:0000256" key="8">
    <source>
        <dbReference type="ARBA" id="ARBA00023157"/>
    </source>
</evidence>
<dbReference type="Pfam" id="PF17791">
    <property type="entry name" value="MG3"/>
    <property type="match status" value="1"/>
</dbReference>
<dbReference type="KEGG" id="nsu:110580767"/>
<dbReference type="Pfam" id="PF00207">
    <property type="entry name" value="A2M"/>
    <property type="match status" value="1"/>
</dbReference>
<dbReference type="FunFam" id="2.60.40.1930:FF:000001">
    <property type="entry name" value="CD109 isoform 3"/>
    <property type="match status" value="1"/>
</dbReference>
<dbReference type="RefSeq" id="XP_021546105.1">
    <property type="nucleotide sequence ID" value="XM_021690430.1"/>
</dbReference>
<dbReference type="InterPro" id="IPR036595">
    <property type="entry name" value="A-macroglobulin_rcpt-bd_sf"/>
</dbReference>
<dbReference type="CTD" id="144568"/>
<evidence type="ECO:0000259" key="12">
    <source>
        <dbReference type="SMART" id="SM01360"/>
    </source>
</evidence>
<dbReference type="CDD" id="cd02897">
    <property type="entry name" value="A2M_2"/>
    <property type="match status" value="1"/>
</dbReference>
<dbReference type="InterPro" id="IPR009048">
    <property type="entry name" value="A-macroglobulin_rcpt-bd"/>
</dbReference>
<dbReference type="GO" id="GO:0005615">
    <property type="term" value="C:extracellular space"/>
    <property type="evidence" value="ECO:0007669"/>
    <property type="project" value="InterPro"/>
</dbReference>
<feature type="domain" description="Alpha-2-macroglobulin bait region" evidence="11">
    <location>
        <begin position="454"/>
        <end position="609"/>
    </location>
</feature>
<protein>
    <submittedName>
        <fullName evidence="15">Alpha-2-macroglobulin-like protein 1</fullName>
    </submittedName>
</protein>
<evidence type="ECO:0000256" key="3">
    <source>
        <dbReference type="ARBA" id="ARBA00022525"/>
    </source>
</evidence>
<dbReference type="Pfam" id="PF07678">
    <property type="entry name" value="TED_complement"/>
    <property type="match status" value="1"/>
</dbReference>
<keyword evidence="14" id="KW-1185">Reference proteome</keyword>
<dbReference type="Gene3D" id="2.60.40.1930">
    <property type="match status" value="2"/>
</dbReference>
<accession>A0A2Y9H8D0</accession>
<dbReference type="Gene3D" id="2.20.130.20">
    <property type="match status" value="1"/>
</dbReference>
<dbReference type="PANTHER" id="PTHR11412">
    <property type="entry name" value="MACROGLOBULIN / COMPLEMENT"/>
    <property type="match status" value="1"/>
</dbReference>
<comment type="similarity">
    <text evidence="2">Belongs to the protease inhibitor I39 (alpha-2-macroglobulin) family.</text>
</comment>
<dbReference type="Gene3D" id="2.60.120.1540">
    <property type="match status" value="1"/>
</dbReference>
<dbReference type="InterPro" id="IPR041813">
    <property type="entry name" value="A2M_TED"/>
</dbReference>
<proteinExistence type="inferred from homology"/>
<evidence type="ECO:0000256" key="4">
    <source>
        <dbReference type="ARBA" id="ARBA00022690"/>
    </source>
</evidence>
<dbReference type="InterPro" id="IPR002890">
    <property type="entry name" value="MG2"/>
</dbReference>